<dbReference type="InterPro" id="IPR030960">
    <property type="entry name" value="DHQS/DOIS_N"/>
</dbReference>
<accession>X0Z7B5</accession>
<comment type="caution">
    <text evidence="2">The sequence shown here is derived from an EMBL/GenBank/DDBJ whole genome shotgun (WGS) entry which is preliminary data.</text>
</comment>
<dbReference type="EMBL" id="BART01000782">
    <property type="protein sequence ID" value="GAG56283.1"/>
    <property type="molecule type" value="Genomic_DNA"/>
</dbReference>
<dbReference type="Pfam" id="PF01959">
    <property type="entry name" value="DHQS"/>
    <property type="match status" value="1"/>
</dbReference>
<dbReference type="GO" id="GO:0003856">
    <property type="term" value="F:3-dehydroquinate synthase activity"/>
    <property type="evidence" value="ECO:0007669"/>
    <property type="project" value="InterPro"/>
</dbReference>
<organism evidence="2">
    <name type="scientific">marine sediment metagenome</name>
    <dbReference type="NCBI Taxonomy" id="412755"/>
    <lineage>
        <taxon>unclassified sequences</taxon>
        <taxon>metagenomes</taxon>
        <taxon>ecological metagenomes</taxon>
    </lineage>
</organism>
<dbReference type="GO" id="GO:0009073">
    <property type="term" value="P:aromatic amino acid family biosynthetic process"/>
    <property type="evidence" value="ECO:0007669"/>
    <property type="project" value="InterPro"/>
</dbReference>
<evidence type="ECO:0000259" key="1">
    <source>
        <dbReference type="Pfam" id="PF01959"/>
    </source>
</evidence>
<protein>
    <recommendedName>
        <fullName evidence="1">3-dehydroquinate synthase N-terminal domain-containing protein</fullName>
    </recommendedName>
</protein>
<name>X0Z7B5_9ZZZZ</name>
<sequence>MKKLWVNAVPYNKEITIAALESGAEAVVLPDGDSEKVRQFGKIKTVEKSGDIRPGVDVEFIDIAGKSDEDKAAAVPKSKIVVLRMLDWTIIPIENLLARRAKNIMV</sequence>
<reference evidence="2" key="1">
    <citation type="journal article" date="2014" name="Front. Microbiol.">
        <title>High frequency of phylogenetically diverse reductive dehalogenase-homologous genes in deep subseafloor sedimentary metagenomes.</title>
        <authorList>
            <person name="Kawai M."/>
            <person name="Futagami T."/>
            <person name="Toyoda A."/>
            <person name="Takaki Y."/>
            <person name="Nishi S."/>
            <person name="Hori S."/>
            <person name="Arai W."/>
            <person name="Tsubouchi T."/>
            <person name="Morono Y."/>
            <person name="Uchiyama I."/>
            <person name="Ito T."/>
            <person name="Fujiyama A."/>
            <person name="Inagaki F."/>
            <person name="Takami H."/>
        </authorList>
    </citation>
    <scope>NUCLEOTIDE SEQUENCE</scope>
    <source>
        <strain evidence="2">Expedition CK06-06</strain>
    </source>
</reference>
<gene>
    <name evidence="2" type="ORF">S01H4_03251</name>
</gene>
<evidence type="ECO:0000313" key="2">
    <source>
        <dbReference type="EMBL" id="GAG56283.1"/>
    </source>
</evidence>
<dbReference type="GO" id="GO:0016491">
    <property type="term" value="F:oxidoreductase activity"/>
    <property type="evidence" value="ECO:0007669"/>
    <property type="project" value="InterPro"/>
</dbReference>
<feature type="domain" description="3-dehydroquinate synthase N-terminal" evidence="1">
    <location>
        <begin position="1"/>
        <end position="102"/>
    </location>
</feature>
<proteinExistence type="predicted"/>
<dbReference type="AlphaFoldDB" id="X0Z7B5"/>